<comment type="caution">
    <text evidence="2">The sequence shown here is derived from an EMBL/GenBank/DDBJ whole genome shotgun (WGS) entry which is preliminary data.</text>
</comment>
<keyword evidence="3" id="KW-1185">Reference proteome</keyword>
<evidence type="ECO:0000313" key="2">
    <source>
        <dbReference type="EMBL" id="MCM1982308.1"/>
    </source>
</evidence>
<dbReference type="AlphaFoldDB" id="A0ABD4T104"/>
<accession>A0ABD4T104</accession>
<evidence type="ECO:0000313" key="3">
    <source>
        <dbReference type="Proteomes" id="UP000031561"/>
    </source>
</evidence>
<feature type="transmembrane region" description="Helical" evidence="1">
    <location>
        <begin position="25"/>
        <end position="46"/>
    </location>
</feature>
<gene>
    <name evidence="2" type="ORF">QQ91_0005635</name>
</gene>
<dbReference type="EMBL" id="JTHE03000037">
    <property type="protein sequence ID" value="MCM1982308.1"/>
    <property type="molecule type" value="Genomic_DNA"/>
</dbReference>
<feature type="transmembrane region" description="Helical" evidence="1">
    <location>
        <begin position="172"/>
        <end position="196"/>
    </location>
</feature>
<dbReference type="Proteomes" id="UP000031561">
    <property type="component" value="Unassembled WGS sequence"/>
</dbReference>
<dbReference type="InterPro" id="IPR007038">
    <property type="entry name" value="HupE_UreJ"/>
</dbReference>
<reference evidence="2 3" key="1">
    <citation type="journal article" date="2015" name="Genome Announc.">
        <title>Draft Genome Sequence of Filamentous Marine Cyanobacterium Lyngbya confervoides Strain BDU141951.</title>
        <authorList>
            <person name="Chandrababunaidu M.M."/>
            <person name="Sen D."/>
            <person name="Tripathy S."/>
        </authorList>
    </citation>
    <scope>NUCLEOTIDE SEQUENCE [LARGE SCALE GENOMIC DNA]</scope>
    <source>
        <strain evidence="2 3">BDU141951</strain>
    </source>
</reference>
<dbReference type="Pfam" id="PF04955">
    <property type="entry name" value="HupE_UreJ"/>
    <property type="match status" value="1"/>
</dbReference>
<sequence length="230" mass="23990">MSFVIGLTQWTVQRLPGRPSGKRPWLTRAGLGLGLLSLGIGAPAWAHHPLGGRLPSTFLEGFLSGLGHPVLGLDHLAFVLALGVIAAQLQRAIWIPVGFAIATLMGVGGHLLTLDVPGAESIVAGTLIVLGLLFILSDRLQTPGLLAIGSLAGLFHGYAYGEAIIGSEMSPLLAYLLGLTVIQIGMALFSFGIAKVVTAYAQSHRLKLLRGAGLLVGTLGIILLRRTLMA</sequence>
<keyword evidence="1" id="KW-0812">Transmembrane</keyword>
<name>A0ABD4T104_9CYAN</name>
<feature type="transmembrane region" description="Helical" evidence="1">
    <location>
        <begin position="93"/>
        <end position="112"/>
    </location>
</feature>
<feature type="transmembrane region" description="Helical" evidence="1">
    <location>
        <begin position="118"/>
        <end position="136"/>
    </location>
</feature>
<keyword evidence="1" id="KW-1133">Transmembrane helix</keyword>
<organism evidence="2 3">
    <name type="scientific">Lyngbya confervoides BDU141951</name>
    <dbReference type="NCBI Taxonomy" id="1574623"/>
    <lineage>
        <taxon>Bacteria</taxon>
        <taxon>Bacillati</taxon>
        <taxon>Cyanobacteriota</taxon>
        <taxon>Cyanophyceae</taxon>
        <taxon>Oscillatoriophycideae</taxon>
        <taxon>Oscillatoriales</taxon>
        <taxon>Microcoleaceae</taxon>
        <taxon>Lyngbya</taxon>
    </lineage>
</organism>
<feature type="transmembrane region" description="Helical" evidence="1">
    <location>
        <begin position="66"/>
        <end position="86"/>
    </location>
</feature>
<protein>
    <submittedName>
        <fullName evidence="2">HupE/UreJ family protein</fullName>
    </submittedName>
</protein>
<evidence type="ECO:0000256" key="1">
    <source>
        <dbReference type="SAM" id="Phobius"/>
    </source>
</evidence>
<feature type="transmembrane region" description="Helical" evidence="1">
    <location>
        <begin position="208"/>
        <end position="228"/>
    </location>
</feature>
<keyword evidence="1" id="KW-0472">Membrane</keyword>
<proteinExistence type="predicted"/>
<feature type="transmembrane region" description="Helical" evidence="1">
    <location>
        <begin position="143"/>
        <end position="160"/>
    </location>
</feature>
<dbReference type="RefSeq" id="WP_166280930.1">
    <property type="nucleotide sequence ID" value="NZ_JTHE03000037.1"/>
</dbReference>